<dbReference type="GO" id="GO:0020037">
    <property type="term" value="F:heme binding"/>
    <property type="evidence" value="ECO:0007669"/>
    <property type="project" value="InterPro"/>
</dbReference>
<protein>
    <recommendedName>
        <fullName evidence="11">Cytochrome P450</fullName>
    </recommendedName>
</protein>
<dbReference type="AlphaFoldDB" id="A0A9P7GHW9"/>
<dbReference type="InterPro" id="IPR002401">
    <property type="entry name" value="Cyt_P450_E_grp-I"/>
</dbReference>
<evidence type="ECO:0000313" key="9">
    <source>
        <dbReference type="EMBL" id="KAG5650363.1"/>
    </source>
</evidence>
<proteinExistence type="inferred from homology"/>
<dbReference type="PANTHER" id="PTHR24305:SF187">
    <property type="entry name" value="P450, PUTATIVE (EUROFUNG)-RELATED"/>
    <property type="match status" value="1"/>
</dbReference>
<sequence>MELMQNEDAKGIWNVMEDAQPNALLLGHLPWLAKFAIQIPGAAKKIKKFREFSRRRVMRRYKEGSGQKDLLYHLMDEGGIDAEPPAMNQVASDASLIIIAGSDTVSPSLSSLFYYLISNPLAYARLQTEIDESKLSAEDVQGLSKLKYLNAVINETMRLIPPLLDGSMRSPLIGSGGHMLGEHHIPEGTTTNLHMFTLHRDHRNFSPSPDKFLPERWLPADDQVALEPDIFKNRKSIIHNIAAFIPFSYGPADCIGKQMAMREMRWVVVAILKRFTMRFADGYDPAIWEGEIRDYFVIKKPKLSIVMMERA</sequence>
<dbReference type="SUPFAM" id="SSF48264">
    <property type="entry name" value="Cytochrome P450"/>
    <property type="match status" value="1"/>
</dbReference>
<comment type="pathway">
    <text evidence="2">Secondary metabolite biosynthesis.</text>
</comment>
<dbReference type="PANTHER" id="PTHR24305">
    <property type="entry name" value="CYTOCHROME P450"/>
    <property type="match status" value="1"/>
</dbReference>
<comment type="cofactor">
    <cofactor evidence="1 8">
        <name>heme</name>
        <dbReference type="ChEBI" id="CHEBI:30413"/>
    </cofactor>
</comment>
<keyword evidence="7" id="KW-0503">Monooxygenase</keyword>
<organism evidence="9 10">
    <name type="scientific">Sphagnurus paluster</name>
    <dbReference type="NCBI Taxonomy" id="117069"/>
    <lineage>
        <taxon>Eukaryota</taxon>
        <taxon>Fungi</taxon>
        <taxon>Dikarya</taxon>
        <taxon>Basidiomycota</taxon>
        <taxon>Agaricomycotina</taxon>
        <taxon>Agaricomycetes</taxon>
        <taxon>Agaricomycetidae</taxon>
        <taxon>Agaricales</taxon>
        <taxon>Tricholomatineae</taxon>
        <taxon>Lyophyllaceae</taxon>
        <taxon>Sphagnurus</taxon>
    </lineage>
</organism>
<evidence type="ECO:0000256" key="2">
    <source>
        <dbReference type="ARBA" id="ARBA00005179"/>
    </source>
</evidence>
<reference evidence="9" key="1">
    <citation type="submission" date="2021-02" db="EMBL/GenBank/DDBJ databases">
        <authorList>
            <person name="Nieuwenhuis M."/>
            <person name="Van De Peppel L.J.J."/>
        </authorList>
    </citation>
    <scope>NUCLEOTIDE SEQUENCE</scope>
    <source>
        <strain evidence="9">D49</strain>
    </source>
</reference>
<gene>
    <name evidence="9" type="ORF">H0H81_012489</name>
</gene>
<dbReference type="PRINTS" id="PR00385">
    <property type="entry name" value="P450"/>
</dbReference>
<dbReference type="EMBL" id="JABCKI010000471">
    <property type="protein sequence ID" value="KAG5650363.1"/>
    <property type="molecule type" value="Genomic_DNA"/>
</dbReference>
<keyword evidence="10" id="KW-1185">Reference proteome</keyword>
<evidence type="ECO:0000256" key="1">
    <source>
        <dbReference type="ARBA" id="ARBA00001971"/>
    </source>
</evidence>
<evidence type="ECO:0000256" key="8">
    <source>
        <dbReference type="PIRSR" id="PIRSR602401-1"/>
    </source>
</evidence>
<evidence type="ECO:0000313" key="10">
    <source>
        <dbReference type="Proteomes" id="UP000717328"/>
    </source>
</evidence>
<dbReference type="InterPro" id="IPR050121">
    <property type="entry name" value="Cytochrome_P450_monoxygenase"/>
</dbReference>
<feature type="binding site" description="axial binding residue" evidence="8">
    <location>
        <position position="254"/>
    </location>
    <ligand>
        <name>heme</name>
        <dbReference type="ChEBI" id="CHEBI:30413"/>
    </ligand>
    <ligandPart>
        <name>Fe</name>
        <dbReference type="ChEBI" id="CHEBI:18248"/>
    </ligandPart>
</feature>
<evidence type="ECO:0000256" key="4">
    <source>
        <dbReference type="ARBA" id="ARBA00022723"/>
    </source>
</evidence>
<reference evidence="9" key="2">
    <citation type="submission" date="2021-10" db="EMBL/GenBank/DDBJ databases">
        <title>Phylogenomics reveals ancestral predisposition of the termite-cultivated fungus Termitomyces towards a domesticated lifestyle.</title>
        <authorList>
            <person name="Auxier B."/>
            <person name="Grum-Grzhimaylo A."/>
            <person name="Cardenas M.E."/>
            <person name="Lodge J.D."/>
            <person name="Laessoe T."/>
            <person name="Pedersen O."/>
            <person name="Smith M.E."/>
            <person name="Kuyper T.W."/>
            <person name="Franco-Molano E.A."/>
            <person name="Baroni T.J."/>
            <person name="Aanen D.K."/>
        </authorList>
    </citation>
    <scope>NUCLEOTIDE SEQUENCE</scope>
    <source>
        <strain evidence="9">D49</strain>
    </source>
</reference>
<evidence type="ECO:0000256" key="6">
    <source>
        <dbReference type="ARBA" id="ARBA00023004"/>
    </source>
</evidence>
<comment type="caution">
    <text evidence="9">The sequence shown here is derived from an EMBL/GenBank/DDBJ whole genome shotgun (WGS) entry which is preliminary data.</text>
</comment>
<name>A0A9P7GHW9_9AGAR</name>
<dbReference type="GO" id="GO:0004497">
    <property type="term" value="F:monooxygenase activity"/>
    <property type="evidence" value="ECO:0007669"/>
    <property type="project" value="UniProtKB-KW"/>
</dbReference>
<dbReference type="InterPro" id="IPR001128">
    <property type="entry name" value="Cyt_P450"/>
</dbReference>
<comment type="similarity">
    <text evidence="3">Belongs to the cytochrome P450 family.</text>
</comment>
<dbReference type="OrthoDB" id="6692864at2759"/>
<evidence type="ECO:0000256" key="7">
    <source>
        <dbReference type="ARBA" id="ARBA00023033"/>
    </source>
</evidence>
<evidence type="ECO:0000256" key="5">
    <source>
        <dbReference type="ARBA" id="ARBA00023002"/>
    </source>
</evidence>
<dbReference type="Pfam" id="PF00067">
    <property type="entry name" value="p450"/>
    <property type="match status" value="1"/>
</dbReference>
<dbReference type="Proteomes" id="UP000717328">
    <property type="component" value="Unassembled WGS sequence"/>
</dbReference>
<keyword evidence="6 8" id="KW-0408">Iron</keyword>
<keyword evidence="8" id="KW-0349">Heme</keyword>
<evidence type="ECO:0000256" key="3">
    <source>
        <dbReference type="ARBA" id="ARBA00010617"/>
    </source>
</evidence>
<keyword evidence="5" id="KW-0560">Oxidoreductase</keyword>
<dbReference type="Gene3D" id="1.10.630.10">
    <property type="entry name" value="Cytochrome P450"/>
    <property type="match status" value="1"/>
</dbReference>
<dbReference type="GO" id="GO:0016705">
    <property type="term" value="F:oxidoreductase activity, acting on paired donors, with incorporation or reduction of molecular oxygen"/>
    <property type="evidence" value="ECO:0007669"/>
    <property type="project" value="InterPro"/>
</dbReference>
<evidence type="ECO:0008006" key="11">
    <source>
        <dbReference type="Google" id="ProtNLM"/>
    </source>
</evidence>
<dbReference type="InterPro" id="IPR036396">
    <property type="entry name" value="Cyt_P450_sf"/>
</dbReference>
<dbReference type="PRINTS" id="PR00463">
    <property type="entry name" value="EP450I"/>
</dbReference>
<accession>A0A9P7GHW9</accession>
<keyword evidence="4 8" id="KW-0479">Metal-binding</keyword>
<dbReference type="GO" id="GO:0005506">
    <property type="term" value="F:iron ion binding"/>
    <property type="evidence" value="ECO:0007669"/>
    <property type="project" value="InterPro"/>
</dbReference>